<dbReference type="EMBL" id="CP023737">
    <property type="protein sequence ID" value="ATQ69438.1"/>
    <property type="molecule type" value="Genomic_DNA"/>
</dbReference>
<dbReference type="SMART" id="SM00028">
    <property type="entry name" value="TPR"/>
    <property type="match status" value="2"/>
</dbReference>
<dbReference type="STRING" id="595536.GCA_000178815_01729"/>
<dbReference type="InterPro" id="IPR019734">
    <property type="entry name" value="TPR_rpt"/>
</dbReference>
<reference evidence="2" key="1">
    <citation type="submission" date="2017-10" db="EMBL/GenBank/DDBJ databases">
        <title>Completed PacBio SMRT sequence of Methylosinus trichosporium OB3b reveals presence of a third large plasmid.</title>
        <authorList>
            <person name="Charles T.C."/>
            <person name="Lynch M.D.J."/>
            <person name="Heil J.R."/>
            <person name="Cheng J."/>
        </authorList>
    </citation>
    <scope>NUCLEOTIDE SEQUENCE [LARGE SCALE GENOMIC DNA]</scope>
    <source>
        <strain evidence="2">OB3b</strain>
    </source>
</reference>
<gene>
    <name evidence="1" type="ORF">CQW49_17255</name>
</gene>
<dbReference type="Gene3D" id="1.25.40.10">
    <property type="entry name" value="Tetratricopeptide repeat domain"/>
    <property type="match status" value="2"/>
</dbReference>
<evidence type="ECO:0000313" key="2">
    <source>
        <dbReference type="Proteomes" id="UP000230709"/>
    </source>
</evidence>
<protein>
    <recommendedName>
        <fullName evidence="3">Tetratricopeptide repeat protein</fullName>
    </recommendedName>
</protein>
<name>A0A2D2D354_METT3</name>
<proteinExistence type="predicted"/>
<organism evidence="1 2">
    <name type="scientific">Methylosinus trichosporium (strain ATCC 35070 / NCIMB 11131 / UNIQEM 75 / OB3b)</name>
    <dbReference type="NCBI Taxonomy" id="595536"/>
    <lineage>
        <taxon>Bacteria</taxon>
        <taxon>Pseudomonadati</taxon>
        <taxon>Pseudomonadota</taxon>
        <taxon>Alphaproteobacteria</taxon>
        <taxon>Hyphomicrobiales</taxon>
        <taxon>Methylocystaceae</taxon>
        <taxon>Methylosinus</taxon>
    </lineage>
</organism>
<keyword evidence="2" id="KW-1185">Reference proteome</keyword>
<dbReference type="AlphaFoldDB" id="A0A2D2D354"/>
<evidence type="ECO:0000313" key="1">
    <source>
        <dbReference type="EMBL" id="ATQ69438.1"/>
    </source>
</evidence>
<dbReference type="InterPro" id="IPR011990">
    <property type="entry name" value="TPR-like_helical_dom_sf"/>
</dbReference>
<evidence type="ECO:0008006" key="3">
    <source>
        <dbReference type="Google" id="ProtNLM"/>
    </source>
</evidence>
<sequence length="388" mass="41932">MTALLFLVVSSLAAITAAGEPSTPANDEEPLERLPRGAARVGDALRARSMDSSSALRLARKYVRLGAEEADPRYFGYAAAALAPIWRLAAPPAEARLLRAMILQNRHDFDGARADLDAVFAVDPGNLQAWLMRASISKLQGRFDDARASCAPLVAAKDPLLAVGCVSDVASVDGAVDEAADALERVLEERASAPAERRRWALTLLAEIAARRGRSDHAERRFTEALQIAKPSAYLLAAYADFLLDEARFADASALLAEATRMDAALLRLALAERRLGSPRLREHIVELSERFAAGRRRGEALHLGDEARFALYLAGDRAEALRLAQTNWRVQRAPSDARILLEAASASDADESAREARAFLLRAGWDESRLARVVEAARAAAAPIAGR</sequence>
<accession>A0A2D2D354</accession>
<dbReference type="KEGG" id="mtw:CQW49_17255"/>
<dbReference type="SUPFAM" id="SSF48452">
    <property type="entry name" value="TPR-like"/>
    <property type="match status" value="1"/>
</dbReference>
<dbReference type="Proteomes" id="UP000230709">
    <property type="component" value="Chromosome"/>
</dbReference>